<dbReference type="InterPro" id="IPR036388">
    <property type="entry name" value="WH-like_DNA-bd_sf"/>
</dbReference>
<sequence length="355" mass="39765">MDGLETKTPARPGLTYPFDEQVPAQGETTEIMPGLHWVRMRLPFALEWINLWLIDDGERGWTIVDTGMPLPETKEAWRTIFETCLGGRPVWRVIVTHMHPDHVGNAGWLTRKFPGAELWMSQLEYISCRMLVADTGREAPAAGTDFYVAAGWNEAQVETYRSRFGRFGKGVSQMPDAYRRLVDGETIRLGGRDWQIVTGNGHSPEHVCLFCKSENVIISGDQLLPRISSNVSVHPTEPKANPLKDWLQSCNKLKTAVSDDVLVLPAHNTPFRGAHKRLDHLIRGHEVGLKRLAQRLGENPRRVVDTFPALFGRKIGEESLSLATGEALAHLNYLIAAGKAVVERDGDGVDWYRAM</sequence>
<gene>
    <name evidence="2" type="ORF">D1224_15415</name>
</gene>
<accession>A0A399QP94</accession>
<reference evidence="2 3" key="1">
    <citation type="submission" date="2018-08" db="EMBL/GenBank/DDBJ databases">
        <title>Henriciella mobilis sp. nov., isolated from seawater.</title>
        <authorList>
            <person name="Cheng H."/>
            <person name="Wu Y.-H."/>
            <person name="Xu X.-W."/>
            <person name="Guo L.-L."/>
        </authorList>
    </citation>
    <scope>NUCLEOTIDE SEQUENCE [LARGE SCALE GENOMIC DNA]</scope>
    <source>
        <strain evidence="2 3">CCUG66934</strain>
    </source>
</reference>
<evidence type="ECO:0000313" key="2">
    <source>
        <dbReference type="EMBL" id="RIJ20680.1"/>
    </source>
</evidence>
<dbReference type="Gene3D" id="1.10.10.10">
    <property type="entry name" value="Winged helix-like DNA-binding domain superfamily/Winged helix DNA-binding domain"/>
    <property type="match status" value="1"/>
</dbReference>
<dbReference type="InterPro" id="IPR050662">
    <property type="entry name" value="Sec-metab_biosynth-thioest"/>
</dbReference>
<comment type="caution">
    <text evidence="2">The sequence shown here is derived from an EMBL/GenBank/DDBJ whole genome shotgun (WGS) entry which is preliminary data.</text>
</comment>
<protein>
    <submittedName>
        <fullName evidence="2">MBL fold metallo-hydrolase</fullName>
    </submittedName>
</protein>
<dbReference type="Proteomes" id="UP000265431">
    <property type="component" value="Unassembled WGS sequence"/>
</dbReference>
<dbReference type="EMBL" id="QWGB01000014">
    <property type="protein sequence ID" value="RIJ20680.1"/>
    <property type="molecule type" value="Genomic_DNA"/>
</dbReference>
<feature type="domain" description="Metallo-beta-lactamase" evidence="1">
    <location>
        <begin position="48"/>
        <end position="267"/>
    </location>
</feature>
<dbReference type="InterPro" id="IPR048933">
    <property type="entry name" value="B_lactamase-like_C"/>
</dbReference>
<dbReference type="InterPro" id="IPR001279">
    <property type="entry name" value="Metallo-B-lactamas"/>
</dbReference>
<dbReference type="AlphaFoldDB" id="A0A399QP94"/>
<keyword evidence="2" id="KW-0378">Hydrolase</keyword>
<dbReference type="GO" id="GO:0016787">
    <property type="term" value="F:hydrolase activity"/>
    <property type="evidence" value="ECO:0007669"/>
    <property type="project" value="UniProtKB-KW"/>
</dbReference>
<dbReference type="OrthoDB" id="2971563at2"/>
<organism evidence="2 3">
    <name type="scientific">Henriciella barbarensis</name>
    <dbReference type="NCBI Taxonomy" id="86342"/>
    <lineage>
        <taxon>Bacteria</taxon>
        <taxon>Pseudomonadati</taxon>
        <taxon>Pseudomonadota</taxon>
        <taxon>Alphaproteobacteria</taxon>
        <taxon>Hyphomonadales</taxon>
        <taxon>Hyphomonadaceae</taxon>
        <taxon>Henriciella</taxon>
    </lineage>
</organism>
<proteinExistence type="predicted"/>
<keyword evidence="3" id="KW-1185">Reference proteome</keyword>
<dbReference type="SUPFAM" id="SSF56281">
    <property type="entry name" value="Metallo-hydrolase/oxidoreductase"/>
    <property type="match status" value="1"/>
</dbReference>
<dbReference type="RefSeq" id="WP_119380994.1">
    <property type="nucleotide sequence ID" value="NZ_QWGB01000014.1"/>
</dbReference>
<dbReference type="Pfam" id="PF21221">
    <property type="entry name" value="B_lactamase-like_C"/>
    <property type="match status" value="1"/>
</dbReference>
<dbReference type="InterPro" id="IPR036866">
    <property type="entry name" value="RibonucZ/Hydroxyglut_hydro"/>
</dbReference>
<dbReference type="Pfam" id="PF00753">
    <property type="entry name" value="Lactamase_B"/>
    <property type="match status" value="1"/>
</dbReference>
<name>A0A399QP94_9PROT</name>
<dbReference type="PANTHER" id="PTHR23131">
    <property type="entry name" value="ENDORIBONUCLEASE LACTB2"/>
    <property type="match status" value="1"/>
</dbReference>
<dbReference type="SMART" id="SM00849">
    <property type="entry name" value="Lactamase_B"/>
    <property type="match status" value="1"/>
</dbReference>
<dbReference type="Gene3D" id="3.60.15.10">
    <property type="entry name" value="Ribonuclease Z/Hydroxyacylglutathione hydrolase-like"/>
    <property type="match status" value="1"/>
</dbReference>
<dbReference type="PANTHER" id="PTHR23131:SF4">
    <property type="entry name" value="METALLO-BETA-LACTAMASE SUPERFAMILY POTEIN"/>
    <property type="match status" value="1"/>
</dbReference>
<evidence type="ECO:0000313" key="3">
    <source>
        <dbReference type="Proteomes" id="UP000265431"/>
    </source>
</evidence>
<evidence type="ECO:0000259" key="1">
    <source>
        <dbReference type="SMART" id="SM00849"/>
    </source>
</evidence>